<name>C5M1X0_CANTT</name>
<dbReference type="AlphaFoldDB" id="C5M1X0"/>
<sequence length="255" mass="28130">MATTGLLAEGGSACVLAAGVALLFKSAEIAVQNSNSGWQWSSGSDSTKRYEKSDNGKTGFLKSIDLTNELYQRNTSSSIDFEAYHYNMLGVHLVTGTGEFGLAKVVSAWNTTEYGDEPQDHFAVVLHYVSNTRWSGKSILTNYGSMHQVARLFASNESDSSNTPRSDIYWVTYDWDGFNENLLRQYWTNLDDENITSQQNSIKQQIDYYNSRDDYAVSKICMPLGSGDAIGQNTILLGETYANQFGGVDGECESG</sequence>
<dbReference type="Proteomes" id="UP000002037">
    <property type="component" value="Unassembled WGS sequence"/>
</dbReference>
<dbReference type="HOGENOM" id="CLU_1089891_0_0_1"/>
<proteinExistence type="predicted"/>
<keyword evidence="2" id="KW-1185">Reference proteome</keyword>
<dbReference type="RefSeq" id="XP_002545278.1">
    <property type="nucleotide sequence ID" value="XM_002545232.1"/>
</dbReference>
<dbReference type="KEGG" id="ctp:CTRG_00059"/>
<evidence type="ECO:0000313" key="2">
    <source>
        <dbReference type="Proteomes" id="UP000002037"/>
    </source>
</evidence>
<reference evidence="1 2" key="1">
    <citation type="journal article" date="2009" name="Nature">
        <title>Evolution of pathogenicity and sexual reproduction in eight Candida genomes.</title>
        <authorList>
            <person name="Butler G."/>
            <person name="Rasmussen M.D."/>
            <person name="Lin M.F."/>
            <person name="Santos M.A."/>
            <person name="Sakthikumar S."/>
            <person name="Munro C.A."/>
            <person name="Rheinbay E."/>
            <person name="Grabherr M."/>
            <person name="Forche A."/>
            <person name="Reedy J.L."/>
            <person name="Agrafioti I."/>
            <person name="Arnaud M.B."/>
            <person name="Bates S."/>
            <person name="Brown A.J."/>
            <person name="Brunke S."/>
            <person name="Costanzo M.C."/>
            <person name="Fitzpatrick D.A."/>
            <person name="de Groot P.W."/>
            <person name="Harris D."/>
            <person name="Hoyer L.L."/>
            <person name="Hube B."/>
            <person name="Klis F.M."/>
            <person name="Kodira C."/>
            <person name="Lennard N."/>
            <person name="Logue M.E."/>
            <person name="Martin R."/>
            <person name="Neiman A.M."/>
            <person name="Nikolaou E."/>
            <person name="Quail M.A."/>
            <person name="Quinn J."/>
            <person name="Santos M.C."/>
            <person name="Schmitzberger F.F."/>
            <person name="Sherlock G."/>
            <person name="Shah P."/>
            <person name="Silverstein K.A."/>
            <person name="Skrzypek M.S."/>
            <person name="Soll D."/>
            <person name="Staggs R."/>
            <person name="Stansfield I."/>
            <person name="Stumpf M.P."/>
            <person name="Sudbery P.E."/>
            <person name="Srikantha T."/>
            <person name="Zeng Q."/>
            <person name="Berman J."/>
            <person name="Berriman M."/>
            <person name="Heitman J."/>
            <person name="Gow N.A."/>
            <person name="Lorenz M.C."/>
            <person name="Birren B.W."/>
            <person name="Kellis M."/>
            <person name="Cuomo C.A."/>
        </authorList>
    </citation>
    <scope>NUCLEOTIDE SEQUENCE [LARGE SCALE GENOMIC DNA]</scope>
    <source>
        <strain evidence="2">ATCC MYA-3404 / T1</strain>
    </source>
</reference>
<dbReference type="OrthoDB" id="3494805at2759"/>
<dbReference type="GeneID" id="8297637"/>
<accession>C5M1X0</accession>
<protein>
    <submittedName>
        <fullName evidence="1">Uncharacterized protein</fullName>
    </submittedName>
</protein>
<gene>
    <name evidence="1" type="ORF">CTRG_00059</name>
</gene>
<dbReference type="Pfam" id="PF17276">
    <property type="entry name" value="DUF5341"/>
    <property type="match status" value="1"/>
</dbReference>
<dbReference type="VEuPathDB" id="FungiDB:CTRG_00059"/>
<dbReference type="InterPro" id="IPR035237">
    <property type="entry name" value="DUF5341"/>
</dbReference>
<organism evidence="1 2">
    <name type="scientific">Candida tropicalis (strain ATCC MYA-3404 / T1)</name>
    <name type="common">Yeast</name>
    <dbReference type="NCBI Taxonomy" id="294747"/>
    <lineage>
        <taxon>Eukaryota</taxon>
        <taxon>Fungi</taxon>
        <taxon>Dikarya</taxon>
        <taxon>Ascomycota</taxon>
        <taxon>Saccharomycotina</taxon>
        <taxon>Pichiomycetes</taxon>
        <taxon>Debaryomycetaceae</taxon>
        <taxon>Candida/Lodderomyces clade</taxon>
        <taxon>Candida</taxon>
    </lineage>
</organism>
<evidence type="ECO:0000313" key="1">
    <source>
        <dbReference type="EMBL" id="EER35320.1"/>
    </source>
</evidence>
<dbReference type="EMBL" id="GG692395">
    <property type="protein sequence ID" value="EER35320.1"/>
    <property type="molecule type" value="Genomic_DNA"/>
</dbReference>